<dbReference type="Gene3D" id="3.40.50.720">
    <property type="entry name" value="NAD(P)-binding Rossmann-like Domain"/>
    <property type="match status" value="1"/>
</dbReference>
<dbReference type="PANTHER" id="PTHR43000">
    <property type="entry name" value="DTDP-D-GLUCOSE 4,6-DEHYDRATASE-RELATED"/>
    <property type="match status" value="1"/>
</dbReference>
<organism evidence="3 4">
    <name type="scientific">Enterocloster alcoholdehydrogenati</name>
    <dbReference type="NCBI Taxonomy" id="2547410"/>
    <lineage>
        <taxon>Bacteria</taxon>
        <taxon>Bacillati</taxon>
        <taxon>Bacillota</taxon>
        <taxon>Clostridia</taxon>
        <taxon>Lachnospirales</taxon>
        <taxon>Lachnospiraceae</taxon>
        <taxon>Enterocloster</taxon>
    </lineage>
</organism>
<dbReference type="EMBL" id="BAABXL010000001">
    <property type="protein sequence ID" value="GAA6270349.1"/>
    <property type="molecule type" value="Genomic_DNA"/>
</dbReference>
<dbReference type="Proteomes" id="UP001600894">
    <property type="component" value="Unassembled WGS sequence"/>
</dbReference>
<name>A0ABQ0B239_9FIRM</name>
<sequence length="319" mass="34737">MAVIVTGATSFIGKAAVEECLRQGHKVYAVARPGSAGIERLRAIKAGNGAEDPAGAGDGKLKLLECSLQEIETLQSLSIPDASAWLHLGWEGAGSANRQDPTLQAKNIGYAISALKTAAALGCTRFLFSGSQAEYGICHSPMKEDQPCHPVSEYGKDKVLVWEQAKELSVQLRIDYIHTRIFSVYGPGDHPWSLISACLDTFLKGGHMEMGPCTQQWNFLYVTEAAALLTKLLLGKAPAGVYNVAGDDTRPLRDYIEELHRLCGSQGTYHFGDRPPNAEGMVSLMPDLSRLKEVTGFTQQIPFAEGIRRLVQEKEGEYR</sequence>
<dbReference type="SUPFAM" id="SSF51735">
    <property type="entry name" value="NAD(P)-binding Rossmann-fold domains"/>
    <property type="match status" value="1"/>
</dbReference>
<accession>A0ABQ0B239</accession>
<proteinExistence type="inferred from homology"/>
<dbReference type="RefSeq" id="WP_178301463.1">
    <property type="nucleotide sequence ID" value="NZ_BAABXL010000001.1"/>
</dbReference>
<gene>
    <name evidence="3" type="ORF">F130042H8_34090</name>
</gene>
<dbReference type="Pfam" id="PF01370">
    <property type="entry name" value="Epimerase"/>
    <property type="match status" value="1"/>
</dbReference>
<comment type="similarity">
    <text evidence="1">Belongs to the NAD(P)-dependent epimerase/dehydratase family.</text>
</comment>
<comment type="caution">
    <text evidence="3">The sequence shown here is derived from an EMBL/GenBank/DDBJ whole genome shotgun (WGS) entry which is preliminary data.</text>
</comment>
<reference evidence="3 4" key="1">
    <citation type="submission" date="2024-04" db="EMBL/GenBank/DDBJ databases">
        <title>Defined microbial consortia suppress multidrug-resistant proinflammatory Enterobacteriaceae via ecological control.</title>
        <authorList>
            <person name="Furuichi M."/>
            <person name="Kawaguchi T."/>
            <person name="Pust M."/>
            <person name="Yasuma K."/>
            <person name="Plichta D."/>
            <person name="Hasegawa N."/>
            <person name="Ohya T."/>
            <person name="Bhattarai S."/>
            <person name="Sasajima S."/>
            <person name="Aoto Y."/>
            <person name="Tuganbaev T."/>
            <person name="Yaginuma M."/>
            <person name="Ueda M."/>
            <person name="Okahashi N."/>
            <person name="Amafuji K."/>
            <person name="Kiridooshi Y."/>
            <person name="Sugita K."/>
            <person name="Strazar M."/>
            <person name="Skelly A."/>
            <person name="Suda W."/>
            <person name="Hattori M."/>
            <person name="Nakamoto N."/>
            <person name="Caballero S."/>
            <person name="Norman J."/>
            <person name="Olle B."/>
            <person name="Tanoue T."/>
            <person name="Arita M."/>
            <person name="Bucci V."/>
            <person name="Atarashi K."/>
            <person name="Xavier R."/>
            <person name="Honda K."/>
        </authorList>
    </citation>
    <scope>NUCLEOTIDE SEQUENCE [LARGE SCALE GENOMIC DNA]</scope>
    <source>
        <strain evidence="4">f13</strain>
    </source>
</reference>
<evidence type="ECO:0000313" key="3">
    <source>
        <dbReference type="EMBL" id="GAA6270349.1"/>
    </source>
</evidence>
<dbReference type="InterPro" id="IPR001509">
    <property type="entry name" value="Epimerase_deHydtase"/>
</dbReference>
<feature type="domain" description="NAD-dependent epimerase/dehydratase" evidence="2">
    <location>
        <begin position="3"/>
        <end position="245"/>
    </location>
</feature>
<evidence type="ECO:0000256" key="1">
    <source>
        <dbReference type="ARBA" id="ARBA00007637"/>
    </source>
</evidence>
<protein>
    <submittedName>
        <fullName evidence="3">NAD(P)-dependent oxidoreductase</fullName>
    </submittedName>
</protein>
<dbReference type="InterPro" id="IPR036291">
    <property type="entry name" value="NAD(P)-bd_dom_sf"/>
</dbReference>
<keyword evidence="4" id="KW-1185">Reference proteome</keyword>
<evidence type="ECO:0000259" key="2">
    <source>
        <dbReference type="Pfam" id="PF01370"/>
    </source>
</evidence>
<evidence type="ECO:0000313" key="4">
    <source>
        <dbReference type="Proteomes" id="UP001600894"/>
    </source>
</evidence>